<dbReference type="FunFam" id="1.20.120.1080:FF:000005">
    <property type="entry name" value="ATP-dependent helicase HrpA"/>
    <property type="match status" value="1"/>
</dbReference>
<dbReference type="Gene3D" id="3.40.50.300">
    <property type="entry name" value="P-loop containing nucleotide triphosphate hydrolases"/>
    <property type="match status" value="2"/>
</dbReference>
<name>A0A4R7SZ56_9ACTN</name>
<protein>
    <recommendedName>
        <fullName evidence="2">RNA helicase</fullName>
        <ecNumber evidence="2">3.6.4.13</ecNumber>
    </recommendedName>
</protein>
<dbReference type="PANTHER" id="PTHR18934:SF99">
    <property type="entry name" value="ATP-DEPENDENT RNA HELICASE DHX37-RELATED"/>
    <property type="match status" value="1"/>
</dbReference>
<evidence type="ECO:0000256" key="2">
    <source>
        <dbReference type="ARBA" id="ARBA00012552"/>
    </source>
</evidence>
<dbReference type="PROSITE" id="PS51194">
    <property type="entry name" value="HELICASE_CTER"/>
    <property type="match status" value="1"/>
</dbReference>
<proteinExistence type="inferred from homology"/>
<dbReference type="FunFam" id="3.40.50.300:FF:000575">
    <property type="entry name" value="ATP-dependent helicase hrpA"/>
    <property type="match status" value="1"/>
</dbReference>
<dbReference type="Pfam" id="PF00270">
    <property type="entry name" value="DEAD"/>
    <property type="match status" value="1"/>
</dbReference>
<dbReference type="GO" id="GO:0005524">
    <property type="term" value="F:ATP binding"/>
    <property type="evidence" value="ECO:0007669"/>
    <property type="project" value="UniProtKB-KW"/>
</dbReference>
<comment type="catalytic activity">
    <reaction evidence="7">
        <text>ATP + H2O = ADP + phosphate + H(+)</text>
        <dbReference type="Rhea" id="RHEA:13065"/>
        <dbReference type="ChEBI" id="CHEBI:15377"/>
        <dbReference type="ChEBI" id="CHEBI:15378"/>
        <dbReference type="ChEBI" id="CHEBI:30616"/>
        <dbReference type="ChEBI" id="CHEBI:43474"/>
        <dbReference type="ChEBI" id="CHEBI:456216"/>
        <dbReference type="EC" id="3.6.4.13"/>
    </reaction>
</comment>
<keyword evidence="3" id="KW-0547">Nucleotide-binding</keyword>
<dbReference type="NCBIfam" id="TIGR01967">
    <property type="entry name" value="DEAH_box_HrpA"/>
    <property type="match status" value="1"/>
</dbReference>
<dbReference type="SMART" id="SM00382">
    <property type="entry name" value="AAA"/>
    <property type="match status" value="1"/>
</dbReference>
<comment type="caution">
    <text evidence="11">The sequence shown here is derived from an EMBL/GenBank/DDBJ whole genome shotgun (WGS) entry which is preliminary data.</text>
</comment>
<evidence type="ECO:0000256" key="3">
    <source>
        <dbReference type="ARBA" id="ARBA00022741"/>
    </source>
</evidence>
<dbReference type="InterPro" id="IPR024590">
    <property type="entry name" value="HrpA_C"/>
</dbReference>
<dbReference type="PROSITE" id="PS51192">
    <property type="entry name" value="HELICASE_ATP_BIND_1"/>
    <property type="match status" value="1"/>
</dbReference>
<dbReference type="EC" id="3.6.4.13" evidence="2"/>
<dbReference type="SUPFAM" id="SSF52540">
    <property type="entry name" value="P-loop containing nucleoside triphosphate hydrolases"/>
    <property type="match status" value="1"/>
</dbReference>
<feature type="region of interest" description="Disordered" evidence="8">
    <location>
        <begin position="1"/>
        <end position="104"/>
    </location>
</feature>
<dbReference type="InterPro" id="IPR027417">
    <property type="entry name" value="P-loop_NTPase"/>
</dbReference>
<dbReference type="FunFam" id="3.40.50.300:FF:000439">
    <property type="entry name" value="ATP-dependent RNA helicase HrpA"/>
    <property type="match status" value="1"/>
</dbReference>
<dbReference type="SMART" id="SM00490">
    <property type="entry name" value="HELICc"/>
    <property type="match status" value="1"/>
</dbReference>
<dbReference type="InterPro" id="IPR010222">
    <property type="entry name" value="RNA_helicase_HrpA"/>
</dbReference>
<dbReference type="Pfam" id="PF11898">
    <property type="entry name" value="DUF3418"/>
    <property type="match status" value="1"/>
</dbReference>
<evidence type="ECO:0000259" key="10">
    <source>
        <dbReference type="PROSITE" id="PS51194"/>
    </source>
</evidence>
<keyword evidence="12" id="KW-1185">Reference proteome</keyword>
<evidence type="ECO:0000259" key="9">
    <source>
        <dbReference type="PROSITE" id="PS51192"/>
    </source>
</evidence>
<dbReference type="Pfam" id="PF04408">
    <property type="entry name" value="WHD_HA2"/>
    <property type="match status" value="1"/>
</dbReference>
<dbReference type="InterPro" id="IPR014001">
    <property type="entry name" value="Helicase_ATP-bd"/>
</dbReference>
<keyword evidence="4" id="KW-0378">Hydrolase</keyword>
<comment type="similarity">
    <text evidence="1">Belongs to the DEAD box helicase family. DEAH subfamily.</text>
</comment>
<sequence length="1420" mass="158043">MPDARTESPRPSPVASTSPDPAPAQGPAPRRRRRRGKNPNSPKSPRPAAGAEGAPAGSTSEDALSHSAPADPPRGGATSDNALPRDTSKKAHPGGASENVLSRNASESLSLGELVKRLDGVMTGDREQLGRRLERVRGIKEAGKRDQALQGVANAIEQAEQKVERRRLAVPEISYPEELPVSQLKDDIAAAIRDHQVVVIAGETGSGKTTQIPKICLELGRGVHGMIGHTQPRRLAARTVAERIAEELGTELGETIGYAVRFTDKVSERSLVKLMTDGILLAELQRDRELSRYDTLIIDEAHERSLNIDFILGYLRQLLPRRPDLKVIITSATIDPERFAEHFADAQGQPAPIVEVSGRTYPVEVRYRPINDPDDPSTIDRDQTQAILDAVDELEYEAPGDVLVFLSGEREIRDTADALNEKYAAQRGRPGGGVEVLPLYARLSNAEQHRVFSSHGSSRRIVLATNVAETSLTVPGIKYVIDPGTARISRYSHRTKVQHLPIEPVSQASANQRKGRCGRTSDGICIRLYSEEHFESRPEFTDPEILRTNLASVILQMTSIGLGDIAAFPFIDEPDKRSITDGLQLLTELGAIDSTKSSDRNRRLTPIGKQLAQIPLDPRLARMIVEADKHGCVREVMVIASALSIQDPRERPTDAEAQATQQHARFRDPNSDFLGFLNLWNYLKKQQNELSGNQFRRMCRNEYLNYLRVREWQDIFAQLRQVAAQIGVTLNSGGAADPQNVHISLMAGLLSHLGMKDPANQHQYLGARGAKFAIFPGSGLFKKPPQFVMAAELVETSRLWARVNAKIEPEWAEDLAGHLIKRSYSEPHWERKAGAVMAYEKVTLYGVPIVARRKVNYGKVDAEVSRELFIRHALVEGDWDTHHKFFHENRKLIEEVEELEERTRRRDLLVDDETLFAFYDERLGPEVVTGRHFDTWWKKARQRDPDLLDFERSLVVREGAEIEERDFPLTWTQNGMTFDLTYAFEPGTDADGVTVHIPLLVLNQVTADGFEWSVPGFREELVTALIKSLPKAIRRNIVPAPDHARRVLPALDQSSGPLTDALAREFRSMRDVQIEPEDWDWSRIPEHLRMTFRVVDDHGKTVAEGKDLATLKERLKPKTKAAISQVASKAVSGLERSGLTDWTFGDLPKTFSEHRNGLTVAGYPALVDEGKSVAIRLQETERDQAAAMWTGTRRLLLLTMPSVIDVVQRNLTNQQKMTLLAGPHRNVGDLLDDAISAAVDQLMMAAGGPAWNLTAFSVLRDAVRSDLADTVLTILQQVEQVLAHARTVDKQISRASSPALLAALSDVRGQLEGLVHRGFITEAGAQRLPDLVRYLRGIEQRLDKIGANAMRDRSGMAVVQTLTAEYEKRLRAIPAGKYPTPELLEVRWMLEELRISLFAQTLGTPYPVSDKRIRKALTTA</sequence>
<dbReference type="GO" id="GO:0003723">
    <property type="term" value="F:RNA binding"/>
    <property type="evidence" value="ECO:0007669"/>
    <property type="project" value="TreeGrafter"/>
</dbReference>
<evidence type="ECO:0000313" key="12">
    <source>
        <dbReference type="Proteomes" id="UP000295151"/>
    </source>
</evidence>
<dbReference type="PANTHER" id="PTHR18934">
    <property type="entry name" value="ATP-DEPENDENT RNA HELICASE"/>
    <property type="match status" value="1"/>
</dbReference>
<accession>A0A4R7SZ56</accession>
<dbReference type="InterPro" id="IPR011545">
    <property type="entry name" value="DEAD/DEAH_box_helicase_dom"/>
</dbReference>
<evidence type="ECO:0000256" key="1">
    <source>
        <dbReference type="ARBA" id="ARBA00008792"/>
    </source>
</evidence>
<evidence type="ECO:0000313" key="11">
    <source>
        <dbReference type="EMBL" id="TDU84199.1"/>
    </source>
</evidence>
<dbReference type="InterPro" id="IPR001650">
    <property type="entry name" value="Helicase_C-like"/>
</dbReference>
<dbReference type="NCBIfam" id="NF008348">
    <property type="entry name" value="PRK11131.1"/>
    <property type="match status" value="1"/>
</dbReference>
<dbReference type="InterPro" id="IPR048333">
    <property type="entry name" value="HA2_WH"/>
</dbReference>
<dbReference type="GO" id="GO:0016787">
    <property type="term" value="F:hydrolase activity"/>
    <property type="evidence" value="ECO:0007669"/>
    <property type="project" value="UniProtKB-KW"/>
</dbReference>
<reference evidence="11 12" key="1">
    <citation type="submission" date="2019-03" db="EMBL/GenBank/DDBJ databases">
        <title>Genomic Encyclopedia of Type Strains, Phase III (KMG-III): the genomes of soil and plant-associated and newly described type strains.</title>
        <authorList>
            <person name="Whitman W."/>
        </authorList>
    </citation>
    <scope>NUCLEOTIDE SEQUENCE [LARGE SCALE GENOMIC DNA]</scope>
    <source>
        <strain evidence="11 12">VKM Ac-2575</strain>
    </source>
</reference>
<dbReference type="InterPro" id="IPR003593">
    <property type="entry name" value="AAA+_ATPase"/>
</dbReference>
<keyword evidence="6" id="KW-0067">ATP-binding</keyword>
<dbReference type="SMART" id="SM00487">
    <property type="entry name" value="DEXDc"/>
    <property type="match status" value="1"/>
</dbReference>
<dbReference type="EMBL" id="SOCE01000002">
    <property type="protein sequence ID" value="TDU84199.1"/>
    <property type="molecule type" value="Genomic_DNA"/>
</dbReference>
<dbReference type="InterPro" id="IPR011709">
    <property type="entry name" value="DEAD-box_helicase_OB_fold"/>
</dbReference>
<dbReference type="Gene3D" id="1.20.120.1080">
    <property type="match status" value="1"/>
</dbReference>
<gene>
    <name evidence="11" type="ORF">EV138_6670</name>
</gene>
<evidence type="ECO:0000256" key="8">
    <source>
        <dbReference type="SAM" id="MobiDB-lite"/>
    </source>
</evidence>
<dbReference type="CDD" id="cd17989">
    <property type="entry name" value="DEXHc_HrpA"/>
    <property type="match status" value="1"/>
</dbReference>
<evidence type="ECO:0000256" key="7">
    <source>
        <dbReference type="ARBA" id="ARBA00047984"/>
    </source>
</evidence>
<dbReference type="Pfam" id="PF21010">
    <property type="entry name" value="HA2_C"/>
    <property type="match status" value="1"/>
</dbReference>
<dbReference type="SMART" id="SM00847">
    <property type="entry name" value="HA2"/>
    <property type="match status" value="1"/>
</dbReference>
<dbReference type="Pfam" id="PF07717">
    <property type="entry name" value="OB_NTP_bind"/>
    <property type="match status" value="1"/>
</dbReference>
<dbReference type="Proteomes" id="UP000295151">
    <property type="component" value="Unassembled WGS sequence"/>
</dbReference>
<evidence type="ECO:0000256" key="5">
    <source>
        <dbReference type="ARBA" id="ARBA00022806"/>
    </source>
</evidence>
<keyword evidence="5 11" id="KW-0347">Helicase</keyword>
<dbReference type="CDD" id="cd18791">
    <property type="entry name" value="SF2_C_RHA"/>
    <property type="match status" value="1"/>
</dbReference>
<feature type="domain" description="Helicase C-terminal" evidence="10">
    <location>
        <begin position="386"/>
        <end position="561"/>
    </location>
</feature>
<dbReference type="InterPro" id="IPR007502">
    <property type="entry name" value="Helicase-assoc_dom"/>
</dbReference>
<dbReference type="GO" id="GO:0003724">
    <property type="term" value="F:RNA helicase activity"/>
    <property type="evidence" value="ECO:0007669"/>
    <property type="project" value="UniProtKB-EC"/>
</dbReference>
<dbReference type="Pfam" id="PF00271">
    <property type="entry name" value="Helicase_C"/>
    <property type="match status" value="1"/>
</dbReference>
<organism evidence="11 12">
    <name type="scientific">Kribbella voronezhensis</name>
    <dbReference type="NCBI Taxonomy" id="2512212"/>
    <lineage>
        <taxon>Bacteria</taxon>
        <taxon>Bacillati</taxon>
        <taxon>Actinomycetota</taxon>
        <taxon>Actinomycetes</taxon>
        <taxon>Propionibacteriales</taxon>
        <taxon>Kribbellaceae</taxon>
        <taxon>Kribbella</taxon>
    </lineage>
</organism>
<evidence type="ECO:0000256" key="4">
    <source>
        <dbReference type="ARBA" id="ARBA00022801"/>
    </source>
</evidence>
<evidence type="ECO:0000256" key="6">
    <source>
        <dbReference type="ARBA" id="ARBA00022840"/>
    </source>
</evidence>
<dbReference type="RefSeq" id="WP_255513779.1">
    <property type="nucleotide sequence ID" value="NZ_SOCE01000002.1"/>
</dbReference>
<feature type="compositionally biased region" description="Low complexity" evidence="8">
    <location>
        <begin position="38"/>
        <end position="57"/>
    </location>
</feature>
<feature type="domain" description="Helicase ATP-binding" evidence="9">
    <location>
        <begin position="189"/>
        <end position="352"/>
    </location>
</feature>